<evidence type="ECO:0000256" key="1">
    <source>
        <dbReference type="SAM" id="MobiDB-lite"/>
    </source>
</evidence>
<reference evidence="3" key="1">
    <citation type="submission" date="2012-09" db="EMBL/GenBank/DDBJ databases">
        <authorList>
            <person name="Martin A.A."/>
        </authorList>
    </citation>
    <scope>NUCLEOTIDE SEQUENCE</scope>
</reference>
<feature type="chain" id="PRO_5005326630" evidence="2">
    <location>
        <begin position="17"/>
        <end position="93"/>
    </location>
</feature>
<feature type="region of interest" description="Disordered" evidence="1">
    <location>
        <begin position="18"/>
        <end position="52"/>
    </location>
</feature>
<sequence length="93" mass="9436">MIRLFILIALVSTALACAPSSAPAPGSAPSGGGGGGEAATTTAAASGRRRREAGSGCARQILEWQVQVLPALSFRDYLEQPKEETAANAGIHT</sequence>
<evidence type="ECO:0000256" key="2">
    <source>
        <dbReference type="SAM" id="SignalP"/>
    </source>
</evidence>
<dbReference type="WBParaSite" id="ACAC_0000957701-mRNA-1">
    <property type="protein sequence ID" value="ACAC_0000957701-mRNA-1"/>
    <property type="gene ID" value="ACAC_0000957701"/>
</dbReference>
<reference evidence="4" key="2">
    <citation type="submission" date="2017-02" db="UniProtKB">
        <authorList>
            <consortium name="WormBaseParasite"/>
        </authorList>
    </citation>
    <scope>IDENTIFICATION</scope>
</reference>
<protein>
    <submittedName>
        <fullName evidence="4">Secreted protein</fullName>
    </submittedName>
</protein>
<name>A0A0K0DF61_ANGCA</name>
<proteinExistence type="predicted"/>
<accession>A0A0K0DF61</accession>
<dbReference type="AlphaFoldDB" id="A0A0K0DF61"/>
<keyword evidence="3" id="KW-1185">Reference proteome</keyword>
<dbReference type="PROSITE" id="PS51257">
    <property type="entry name" value="PROKAR_LIPOPROTEIN"/>
    <property type="match status" value="1"/>
</dbReference>
<organism evidence="3 4">
    <name type="scientific">Angiostrongylus cantonensis</name>
    <name type="common">Rat lungworm</name>
    <dbReference type="NCBI Taxonomy" id="6313"/>
    <lineage>
        <taxon>Eukaryota</taxon>
        <taxon>Metazoa</taxon>
        <taxon>Ecdysozoa</taxon>
        <taxon>Nematoda</taxon>
        <taxon>Chromadorea</taxon>
        <taxon>Rhabditida</taxon>
        <taxon>Rhabditina</taxon>
        <taxon>Rhabditomorpha</taxon>
        <taxon>Strongyloidea</taxon>
        <taxon>Metastrongylidae</taxon>
        <taxon>Angiostrongylus</taxon>
    </lineage>
</organism>
<evidence type="ECO:0000313" key="3">
    <source>
        <dbReference type="Proteomes" id="UP000035642"/>
    </source>
</evidence>
<evidence type="ECO:0000313" key="4">
    <source>
        <dbReference type="WBParaSite" id="ACAC_0000957701-mRNA-1"/>
    </source>
</evidence>
<dbReference type="Proteomes" id="UP000035642">
    <property type="component" value="Unassembled WGS sequence"/>
</dbReference>
<feature type="compositionally biased region" description="Low complexity" evidence="1">
    <location>
        <begin position="18"/>
        <end position="28"/>
    </location>
</feature>
<keyword evidence="2" id="KW-0732">Signal</keyword>
<feature type="signal peptide" evidence="2">
    <location>
        <begin position="1"/>
        <end position="16"/>
    </location>
</feature>